<dbReference type="OrthoDB" id="9785812at2"/>
<dbReference type="STRING" id="52.CMC5_074670"/>
<dbReference type="SMART" id="SM00829">
    <property type="entry name" value="PKS_ER"/>
    <property type="match status" value="1"/>
</dbReference>
<dbReference type="GO" id="GO:0008270">
    <property type="term" value="F:zinc ion binding"/>
    <property type="evidence" value="ECO:0007669"/>
    <property type="project" value="InterPro"/>
</dbReference>
<dbReference type="SUPFAM" id="SSF50129">
    <property type="entry name" value="GroES-like"/>
    <property type="match status" value="1"/>
</dbReference>
<organism evidence="3 4">
    <name type="scientific">Chondromyces crocatus</name>
    <dbReference type="NCBI Taxonomy" id="52"/>
    <lineage>
        <taxon>Bacteria</taxon>
        <taxon>Pseudomonadati</taxon>
        <taxon>Myxococcota</taxon>
        <taxon>Polyangia</taxon>
        <taxon>Polyangiales</taxon>
        <taxon>Polyangiaceae</taxon>
        <taxon>Chondromyces</taxon>
    </lineage>
</organism>
<protein>
    <recommendedName>
        <fullName evidence="1">Zinc-type alcohol dehydrogenase-like protein</fullName>
    </recommendedName>
</protein>
<sequence length="338" mass="36517">MKAVGLTRYLPIQDPEALVDVELPDPEPSARDLLVRVHAVAVNPVDTKVRSPKDKVEPSPRVLGWDAAGVVEAVGPDCTLFKVGDPVYYAGDITRPGCNSQLHLVDERIVGKKPSSLDWAEAASIPLTALTAWESFQDRLGIDPTGDHAGRSLLIIGGGGGVGSIGIQLAKLWGLRVIATASRPESEAWCRELGADHVIDHRKPLAEGLAAIGLQTVDFIANFVDTAAYWDTMADLIRPQGRIVGIVETKTPVNVTRLQGKSAGFIFEMMFTRAMFKTEDMQAQHTILDQVADLLDTGRLRGTLRTRLGTIDAENLRRAHAQLESGHTAGKLALEGWG</sequence>
<dbReference type="Pfam" id="PF13602">
    <property type="entry name" value="ADH_zinc_N_2"/>
    <property type="match status" value="1"/>
</dbReference>
<dbReference type="GO" id="GO:0016491">
    <property type="term" value="F:oxidoreductase activity"/>
    <property type="evidence" value="ECO:0007669"/>
    <property type="project" value="UniProtKB-KW"/>
</dbReference>
<evidence type="ECO:0000313" key="3">
    <source>
        <dbReference type="EMBL" id="AKT43236.1"/>
    </source>
</evidence>
<dbReference type="NCBIfam" id="TIGR02817">
    <property type="entry name" value="adh_fam_1"/>
    <property type="match status" value="1"/>
</dbReference>
<dbReference type="InterPro" id="IPR052585">
    <property type="entry name" value="Lipid_raft_assoc_Zn_ADH"/>
</dbReference>
<dbReference type="SUPFAM" id="SSF51735">
    <property type="entry name" value="NAD(P)-binding Rossmann-fold domains"/>
    <property type="match status" value="1"/>
</dbReference>
<dbReference type="CDD" id="cd08252">
    <property type="entry name" value="AL_MDR"/>
    <property type="match status" value="1"/>
</dbReference>
<dbReference type="InterPro" id="IPR014182">
    <property type="entry name" value="ADH_Zn_typ-1"/>
</dbReference>
<gene>
    <name evidence="3" type="ORF">CMC5_074670</name>
</gene>
<proteinExistence type="inferred from homology"/>
<keyword evidence="1" id="KW-0560">Oxidoreductase</keyword>
<dbReference type="InterPro" id="IPR013154">
    <property type="entry name" value="ADH-like_N"/>
</dbReference>
<dbReference type="Pfam" id="PF08240">
    <property type="entry name" value="ADH_N"/>
    <property type="match status" value="1"/>
</dbReference>
<accession>A0A0K1EQX1</accession>
<dbReference type="AlphaFoldDB" id="A0A0K1EQX1"/>
<dbReference type="RefSeq" id="WP_050434737.1">
    <property type="nucleotide sequence ID" value="NZ_CP012159.1"/>
</dbReference>
<keyword evidence="4" id="KW-1185">Reference proteome</keyword>
<keyword evidence="1" id="KW-0862">Zinc</keyword>
<dbReference type="EMBL" id="CP012159">
    <property type="protein sequence ID" value="AKT43236.1"/>
    <property type="molecule type" value="Genomic_DNA"/>
</dbReference>
<dbReference type="PANTHER" id="PTHR43482">
    <property type="entry name" value="PROTEIN AST1-RELATED"/>
    <property type="match status" value="1"/>
</dbReference>
<dbReference type="KEGG" id="ccro:CMC5_074670"/>
<evidence type="ECO:0000256" key="1">
    <source>
        <dbReference type="RuleBase" id="RU364000"/>
    </source>
</evidence>
<feature type="domain" description="Enoyl reductase (ER)" evidence="2">
    <location>
        <begin position="13"/>
        <end position="334"/>
    </location>
</feature>
<dbReference type="InterPro" id="IPR036291">
    <property type="entry name" value="NAD(P)-bd_dom_sf"/>
</dbReference>
<keyword evidence="1" id="KW-0479">Metal-binding</keyword>
<dbReference type="PATRIC" id="fig|52.7.peg.8205"/>
<dbReference type="InterPro" id="IPR011032">
    <property type="entry name" value="GroES-like_sf"/>
</dbReference>
<comment type="similarity">
    <text evidence="1">Belongs to the zinc-containing alcohol dehydrogenase family. Quinone oxidoreductase subfamily.</text>
</comment>
<dbReference type="InterPro" id="IPR020843">
    <property type="entry name" value="ER"/>
</dbReference>
<name>A0A0K1EQX1_CHOCO</name>
<dbReference type="PANTHER" id="PTHR43482:SF1">
    <property type="entry name" value="PROTEIN AST1-RELATED"/>
    <property type="match status" value="1"/>
</dbReference>
<reference evidence="3 4" key="1">
    <citation type="submission" date="2015-07" db="EMBL/GenBank/DDBJ databases">
        <title>Genome analysis of myxobacterium Chondromyces crocatus Cm c5 reveals a high potential for natural compound synthesis and the genetic basis for the loss of fruiting body formation.</title>
        <authorList>
            <person name="Zaburannyi N."/>
            <person name="Bunk B."/>
            <person name="Maier J."/>
            <person name="Overmann J."/>
            <person name="Mueller R."/>
        </authorList>
    </citation>
    <scope>NUCLEOTIDE SEQUENCE [LARGE SCALE GENOMIC DNA]</scope>
    <source>
        <strain evidence="3 4">Cm c5</strain>
    </source>
</reference>
<dbReference type="Gene3D" id="3.90.180.10">
    <property type="entry name" value="Medium-chain alcohol dehydrogenases, catalytic domain"/>
    <property type="match status" value="1"/>
</dbReference>
<dbReference type="Proteomes" id="UP000067626">
    <property type="component" value="Chromosome"/>
</dbReference>
<evidence type="ECO:0000313" key="4">
    <source>
        <dbReference type="Proteomes" id="UP000067626"/>
    </source>
</evidence>
<evidence type="ECO:0000259" key="2">
    <source>
        <dbReference type="SMART" id="SM00829"/>
    </source>
</evidence>
<dbReference type="Gene3D" id="3.40.50.720">
    <property type="entry name" value="NAD(P)-binding Rossmann-like Domain"/>
    <property type="match status" value="1"/>
</dbReference>